<name>A0A517NAV2_9BACT</name>
<evidence type="ECO:0000313" key="2">
    <source>
        <dbReference type="EMBL" id="QDT04263.1"/>
    </source>
</evidence>
<feature type="region of interest" description="Disordered" evidence="1">
    <location>
        <begin position="41"/>
        <end position="88"/>
    </location>
</feature>
<dbReference type="Proteomes" id="UP000318538">
    <property type="component" value="Chromosome"/>
</dbReference>
<proteinExistence type="predicted"/>
<sequence>MTVAILIFSAGPRSGGPAKKIIGRCQIRWPRQPAQRFRLSEAVVSETHASGGTGTKHRTKCRPDQGAKRRRSGNHTTTPPFVVPPLESVQPSRGAAAAICRGAGPTVTDDCRNPDLLGRAALRRPGQENHWSMANPVAEATGTTLSPLRGCRQRNALFRRNRHQAPFAVPPSESVQPSRGAAAAICRGAGPTVTDDCRNPDLLGRAALRRPGQENHWSMSNPVAEATGTTLSPLRGCRQRNALFRRNRHQAPQQK</sequence>
<evidence type="ECO:0000313" key="3">
    <source>
        <dbReference type="Proteomes" id="UP000318538"/>
    </source>
</evidence>
<evidence type="ECO:0000256" key="1">
    <source>
        <dbReference type="SAM" id="MobiDB-lite"/>
    </source>
</evidence>
<gene>
    <name evidence="2" type="ORF">K227x_26530</name>
</gene>
<accession>A0A517NAV2</accession>
<protein>
    <submittedName>
        <fullName evidence="2">Uncharacterized protein</fullName>
    </submittedName>
</protein>
<reference evidence="2 3" key="1">
    <citation type="submission" date="2019-02" db="EMBL/GenBank/DDBJ databases">
        <title>Deep-cultivation of Planctomycetes and their phenomic and genomic characterization uncovers novel biology.</title>
        <authorList>
            <person name="Wiegand S."/>
            <person name="Jogler M."/>
            <person name="Boedeker C."/>
            <person name="Pinto D."/>
            <person name="Vollmers J."/>
            <person name="Rivas-Marin E."/>
            <person name="Kohn T."/>
            <person name="Peeters S.H."/>
            <person name="Heuer A."/>
            <person name="Rast P."/>
            <person name="Oberbeckmann S."/>
            <person name="Bunk B."/>
            <person name="Jeske O."/>
            <person name="Meyerdierks A."/>
            <person name="Storesund J.E."/>
            <person name="Kallscheuer N."/>
            <person name="Luecker S."/>
            <person name="Lage O.M."/>
            <person name="Pohl T."/>
            <person name="Merkel B.J."/>
            <person name="Hornburger P."/>
            <person name="Mueller R.-W."/>
            <person name="Bruemmer F."/>
            <person name="Labrenz M."/>
            <person name="Spormann A.M."/>
            <person name="Op den Camp H."/>
            <person name="Overmann J."/>
            <person name="Amann R."/>
            <person name="Jetten M.S.M."/>
            <person name="Mascher T."/>
            <person name="Medema M.H."/>
            <person name="Devos D.P."/>
            <person name="Kaster A.-K."/>
            <person name="Ovreas L."/>
            <person name="Rohde M."/>
            <person name="Galperin M.Y."/>
            <person name="Jogler C."/>
        </authorList>
    </citation>
    <scope>NUCLEOTIDE SEQUENCE [LARGE SCALE GENOMIC DNA]</scope>
    <source>
        <strain evidence="2 3">K22_7</strain>
    </source>
</reference>
<organism evidence="2 3">
    <name type="scientific">Rubripirellula lacrimiformis</name>
    <dbReference type="NCBI Taxonomy" id="1930273"/>
    <lineage>
        <taxon>Bacteria</taxon>
        <taxon>Pseudomonadati</taxon>
        <taxon>Planctomycetota</taxon>
        <taxon>Planctomycetia</taxon>
        <taxon>Pirellulales</taxon>
        <taxon>Pirellulaceae</taxon>
        <taxon>Rubripirellula</taxon>
    </lineage>
</organism>
<dbReference type="EMBL" id="CP036525">
    <property type="protein sequence ID" value="QDT04263.1"/>
    <property type="molecule type" value="Genomic_DNA"/>
</dbReference>
<dbReference type="KEGG" id="rlc:K227x_26530"/>
<keyword evidence="3" id="KW-1185">Reference proteome</keyword>
<dbReference type="AlphaFoldDB" id="A0A517NAV2"/>